<evidence type="ECO:0000313" key="8">
    <source>
        <dbReference type="EMBL" id="GAA1974782.1"/>
    </source>
</evidence>
<reference evidence="8 9" key="1">
    <citation type="journal article" date="2019" name="Int. J. Syst. Evol. Microbiol.">
        <title>The Global Catalogue of Microorganisms (GCM) 10K type strain sequencing project: providing services to taxonomists for standard genome sequencing and annotation.</title>
        <authorList>
            <consortium name="The Broad Institute Genomics Platform"/>
            <consortium name="The Broad Institute Genome Sequencing Center for Infectious Disease"/>
            <person name="Wu L."/>
            <person name="Ma J."/>
        </authorList>
    </citation>
    <scope>NUCLEOTIDE SEQUENCE [LARGE SCALE GENOMIC DNA]</scope>
    <source>
        <strain evidence="8 9">JCM 16013</strain>
    </source>
</reference>
<evidence type="ECO:0000259" key="7">
    <source>
        <dbReference type="SMART" id="SM00650"/>
    </source>
</evidence>
<feature type="region of interest" description="Disordered" evidence="6">
    <location>
        <begin position="254"/>
        <end position="278"/>
    </location>
</feature>
<evidence type="ECO:0000256" key="5">
    <source>
        <dbReference type="PROSITE-ProRule" id="PRU01026"/>
    </source>
</evidence>
<dbReference type="PANTHER" id="PTHR11727">
    <property type="entry name" value="DIMETHYLADENOSINE TRANSFERASE"/>
    <property type="match status" value="1"/>
</dbReference>
<dbReference type="EMBL" id="BAAAQM010000020">
    <property type="protein sequence ID" value="GAA1974782.1"/>
    <property type="molecule type" value="Genomic_DNA"/>
</dbReference>
<feature type="binding site" evidence="5">
    <location>
        <position position="63"/>
    </location>
    <ligand>
        <name>S-adenosyl-L-methionine</name>
        <dbReference type="ChEBI" id="CHEBI:59789"/>
    </ligand>
</feature>
<dbReference type="Pfam" id="PF00398">
    <property type="entry name" value="RrnaAD"/>
    <property type="match status" value="1"/>
</dbReference>
<dbReference type="PROSITE" id="PS01131">
    <property type="entry name" value="RRNA_A_DIMETH"/>
    <property type="match status" value="1"/>
</dbReference>
<evidence type="ECO:0000256" key="3">
    <source>
        <dbReference type="ARBA" id="ARBA00022691"/>
    </source>
</evidence>
<comment type="caution">
    <text evidence="8">The sequence shown here is derived from an EMBL/GenBank/DDBJ whole genome shotgun (WGS) entry which is preliminary data.</text>
</comment>
<keyword evidence="3 5" id="KW-0949">S-adenosyl-L-methionine</keyword>
<dbReference type="SMART" id="SM00650">
    <property type="entry name" value="rADc"/>
    <property type="match status" value="1"/>
</dbReference>
<feature type="domain" description="Ribosomal RNA adenine methylase transferase N-terminal" evidence="7">
    <location>
        <begin position="18"/>
        <end position="183"/>
    </location>
</feature>
<dbReference type="InterPro" id="IPR029063">
    <property type="entry name" value="SAM-dependent_MTases_sf"/>
</dbReference>
<dbReference type="Proteomes" id="UP001499854">
    <property type="component" value="Unassembled WGS sequence"/>
</dbReference>
<keyword evidence="4 5" id="KW-0694">RNA-binding</keyword>
<feature type="binding site" evidence="5">
    <location>
        <position position="86"/>
    </location>
    <ligand>
        <name>S-adenosyl-L-methionine</name>
        <dbReference type="ChEBI" id="CHEBI:59789"/>
    </ligand>
</feature>
<dbReference type="PANTHER" id="PTHR11727:SF7">
    <property type="entry name" value="DIMETHYLADENOSINE TRANSFERASE-RELATED"/>
    <property type="match status" value="1"/>
</dbReference>
<proteinExistence type="inferred from homology"/>
<evidence type="ECO:0000313" key="9">
    <source>
        <dbReference type="Proteomes" id="UP001499854"/>
    </source>
</evidence>
<feature type="binding site" evidence="5">
    <location>
        <position position="17"/>
    </location>
    <ligand>
        <name>S-adenosyl-L-methionine</name>
        <dbReference type="ChEBI" id="CHEBI:59789"/>
    </ligand>
</feature>
<dbReference type="InterPro" id="IPR020596">
    <property type="entry name" value="rRNA_Ade_Mease_Trfase_CS"/>
</dbReference>
<feature type="binding site" evidence="5">
    <location>
        <position position="15"/>
    </location>
    <ligand>
        <name>S-adenosyl-L-methionine</name>
        <dbReference type="ChEBI" id="CHEBI:59789"/>
    </ligand>
</feature>
<accession>A0ABN2RU34</accession>
<name>A0ABN2RU34_9ACTN</name>
<dbReference type="InterPro" id="IPR020598">
    <property type="entry name" value="rRNA_Ade_methylase_Trfase_N"/>
</dbReference>
<keyword evidence="1 5" id="KW-0489">Methyltransferase</keyword>
<feature type="binding site" evidence="5">
    <location>
        <position position="42"/>
    </location>
    <ligand>
        <name>S-adenosyl-L-methionine</name>
        <dbReference type="ChEBI" id="CHEBI:59789"/>
    </ligand>
</feature>
<evidence type="ECO:0000256" key="2">
    <source>
        <dbReference type="ARBA" id="ARBA00022679"/>
    </source>
</evidence>
<evidence type="ECO:0000256" key="6">
    <source>
        <dbReference type="SAM" id="MobiDB-lite"/>
    </source>
</evidence>
<dbReference type="Gene3D" id="3.40.50.150">
    <property type="entry name" value="Vaccinia Virus protein VP39"/>
    <property type="match status" value="1"/>
</dbReference>
<dbReference type="SUPFAM" id="SSF53335">
    <property type="entry name" value="S-adenosyl-L-methionine-dependent methyltransferases"/>
    <property type="match status" value="1"/>
</dbReference>
<gene>
    <name evidence="8" type="ORF">GCM10009838_38510</name>
</gene>
<dbReference type="PROSITE" id="PS51689">
    <property type="entry name" value="SAM_RNA_A_N6_MT"/>
    <property type="match status" value="1"/>
</dbReference>
<protein>
    <recommendedName>
        <fullName evidence="7">Ribosomal RNA adenine methylase transferase N-terminal domain-containing protein</fullName>
    </recommendedName>
</protein>
<keyword evidence="9" id="KW-1185">Reference proteome</keyword>
<evidence type="ECO:0000256" key="4">
    <source>
        <dbReference type="ARBA" id="ARBA00022884"/>
    </source>
</evidence>
<comment type="similarity">
    <text evidence="5">Belongs to the class I-like SAM-binding methyltransferase superfamily. rRNA adenine N(6)-methyltransferase family.</text>
</comment>
<dbReference type="CDD" id="cd02440">
    <property type="entry name" value="AdoMet_MTases"/>
    <property type="match status" value="1"/>
</dbReference>
<dbReference type="NCBIfam" id="NF000499">
    <property type="entry name" value="Erm23S_rRNA_broad"/>
    <property type="match status" value="1"/>
</dbReference>
<evidence type="ECO:0000256" key="1">
    <source>
        <dbReference type="ARBA" id="ARBA00022603"/>
    </source>
</evidence>
<keyword evidence="2 5" id="KW-0808">Transferase</keyword>
<organism evidence="8 9">
    <name type="scientific">Catenulispora subtropica</name>
    <dbReference type="NCBI Taxonomy" id="450798"/>
    <lineage>
        <taxon>Bacteria</taxon>
        <taxon>Bacillati</taxon>
        <taxon>Actinomycetota</taxon>
        <taxon>Actinomycetes</taxon>
        <taxon>Catenulisporales</taxon>
        <taxon>Catenulisporaceae</taxon>
        <taxon>Catenulispora</taxon>
    </lineage>
</organism>
<feature type="binding site" evidence="5">
    <location>
        <position position="102"/>
    </location>
    <ligand>
        <name>S-adenosyl-L-methionine</name>
        <dbReference type="ChEBI" id="CHEBI:59789"/>
    </ligand>
</feature>
<dbReference type="InterPro" id="IPR001737">
    <property type="entry name" value="KsgA/Erm"/>
</dbReference>
<sequence>MQHHRVGGRHELGQNFLADRGLVAAVQRLVGDETAGPIVEIGAGDGALTAALARLGRPVTALEIDPRRVRRLRERFGDAVAVVQADVLRHRFPAAPHTVVGNIPFHLTTSIIRKLMAEPGWRHGVLIVQWEVARRRAGVGGASLLTASWWPWYEFGLDRRIPAAAFRPVPSVDGGLLTMRRRAAPLVPADDRGAYQDFVRQVFQAPGRGLGEMLARSGRLRPEQVREWTRGRRVPARALPKDLSAQDWAELWRLSRPRPGSARTTPPPAPRRCGRGTR</sequence>
<dbReference type="RefSeq" id="WP_344658426.1">
    <property type="nucleotide sequence ID" value="NZ_BAAAQM010000020.1"/>
</dbReference>